<gene>
    <name evidence="1" type="primary">TCB1_1</name>
    <name evidence="1" type="ORF">AVEN_139313_1</name>
</gene>
<dbReference type="AlphaFoldDB" id="A0A4Y2QST8"/>
<name>A0A4Y2QST8_ARAVE</name>
<dbReference type="Proteomes" id="UP000499080">
    <property type="component" value="Unassembled WGS sequence"/>
</dbReference>
<dbReference type="EMBL" id="BGPR01014712">
    <property type="protein sequence ID" value="GBN66368.1"/>
    <property type="molecule type" value="Genomic_DNA"/>
</dbReference>
<keyword evidence="2" id="KW-1185">Reference proteome</keyword>
<comment type="caution">
    <text evidence="1">The sequence shown here is derived from an EMBL/GenBank/DDBJ whole genome shotgun (WGS) entry which is preliminary data.</text>
</comment>
<accession>A0A4Y2QST8</accession>
<organism evidence="1 2">
    <name type="scientific">Araneus ventricosus</name>
    <name type="common">Orbweaver spider</name>
    <name type="synonym">Epeira ventricosa</name>
    <dbReference type="NCBI Taxonomy" id="182803"/>
    <lineage>
        <taxon>Eukaryota</taxon>
        <taxon>Metazoa</taxon>
        <taxon>Ecdysozoa</taxon>
        <taxon>Arthropoda</taxon>
        <taxon>Chelicerata</taxon>
        <taxon>Arachnida</taxon>
        <taxon>Araneae</taxon>
        <taxon>Araneomorphae</taxon>
        <taxon>Entelegynae</taxon>
        <taxon>Araneoidea</taxon>
        <taxon>Araneidae</taxon>
        <taxon>Araneus</taxon>
    </lineage>
</organism>
<sequence>MESAKDLAGRVAAAAAEGREKPGVVEKGRQSLHCEACIDVGSSLIEHFL</sequence>
<reference evidence="1 2" key="1">
    <citation type="journal article" date="2019" name="Sci. Rep.">
        <title>Orb-weaving spider Araneus ventricosus genome elucidates the spidroin gene catalogue.</title>
        <authorList>
            <person name="Kono N."/>
            <person name="Nakamura H."/>
            <person name="Ohtoshi R."/>
            <person name="Moran D.A.P."/>
            <person name="Shinohara A."/>
            <person name="Yoshida Y."/>
            <person name="Fujiwara M."/>
            <person name="Mori M."/>
            <person name="Tomita M."/>
            <person name="Arakawa K."/>
        </authorList>
    </citation>
    <scope>NUCLEOTIDE SEQUENCE [LARGE SCALE GENOMIC DNA]</scope>
</reference>
<feature type="non-terminal residue" evidence="1">
    <location>
        <position position="49"/>
    </location>
</feature>
<protein>
    <submittedName>
        <fullName evidence="1">Transposable element Tcb1 transposase</fullName>
    </submittedName>
</protein>
<evidence type="ECO:0000313" key="1">
    <source>
        <dbReference type="EMBL" id="GBN66368.1"/>
    </source>
</evidence>
<evidence type="ECO:0000313" key="2">
    <source>
        <dbReference type="Proteomes" id="UP000499080"/>
    </source>
</evidence>
<proteinExistence type="predicted"/>